<organism evidence="2 3">
    <name type="scientific">Streptomyces albiaxialis</name>
    <dbReference type="NCBI Taxonomy" id="329523"/>
    <lineage>
        <taxon>Bacteria</taxon>
        <taxon>Bacillati</taxon>
        <taxon>Actinomycetota</taxon>
        <taxon>Actinomycetes</taxon>
        <taxon>Kitasatosporales</taxon>
        <taxon>Streptomycetaceae</taxon>
        <taxon>Streptomyces</taxon>
    </lineage>
</organism>
<sequence>MPSTSSAQDLVSDTADVPTWPVYDLTVHEDGRIVTSGPLIPLTGHPTRAAAVDAVAAAASRLGRPVRARAIEPDGNVWQLIIAPDGEVREAPGEGPPSPRAAAPKKARAKRQEQAAAPAPTARASEPPVARAAPARTREEPASYEGELARVRALMEAGRADEATALAVELDERAAGVLGVSHPDALRIREVLARASAAAGDAVGAIRLYRDVAERWHYKREARRAEEVASRAETLWVRITRVDQALTAGVAMIRMRNQIPGPSGDALTAVLEHWAWLEEQAYGVSSGPYEGAVRGVAEASAPAERESQVRRDEEPRPLSTWERPAVRARSAG</sequence>
<feature type="compositionally biased region" description="Basic and acidic residues" evidence="1">
    <location>
        <begin position="303"/>
        <end position="316"/>
    </location>
</feature>
<name>A0ABN2VMP5_9ACTN</name>
<proteinExistence type="predicted"/>
<keyword evidence="3" id="KW-1185">Reference proteome</keyword>
<accession>A0ABN2VMP5</accession>
<feature type="region of interest" description="Disordered" evidence="1">
    <location>
        <begin position="294"/>
        <end position="332"/>
    </location>
</feature>
<feature type="compositionally biased region" description="Low complexity" evidence="1">
    <location>
        <begin position="114"/>
        <end position="135"/>
    </location>
</feature>
<evidence type="ECO:0000313" key="3">
    <source>
        <dbReference type="Proteomes" id="UP001500016"/>
    </source>
</evidence>
<comment type="caution">
    <text evidence="2">The sequence shown here is derived from an EMBL/GenBank/DDBJ whole genome shotgun (WGS) entry which is preliminary data.</text>
</comment>
<evidence type="ECO:0008006" key="4">
    <source>
        <dbReference type="Google" id="ProtNLM"/>
    </source>
</evidence>
<protein>
    <recommendedName>
        <fullName evidence="4">Tetratricopeptide repeat protein</fullName>
    </recommendedName>
</protein>
<dbReference type="EMBL" id="BAAAPE010000002">
    <property type="protein sequence ID" value="GAA2066250.1"/>
    <property type="molecule type" value="Genomic_DNA"/>
</dbReference>
<dbReference type="InterPro" id="IPR011990">
    <property type="entry name" value="TPR-like_helical_dom_sf"/>
</dbReference>
<evidence type="ECO:0000313" key="2">
    <source>
        <dbReference type="EMBL" id="GAA2066250.1"/>
    </source>
</evidence>
<dbReference type="Gene3D" id="1.25.40.10">
    <property type="entry name" value="Tetratricopeptide repeat domain"/>
    <property type="match status" value="1"/>
</dbReference>
<gene>
    <name evidence="2" type="ORF">GCM10009801_12440</name>
</gene>
<dbReference type="Proteomes" id="UP001500016">
    <property type="component" value="Unassembled WGS sequence"/>
</dbReference>
<reference evidence="2 3" key="1">
    <citation type="journal article" date="2019" name="Int. J. Syst. Evol. Microbiol.">
        <title>The Global Catalogue of Microorganisms (GCM) 10K type strain sequencing project: providing services to taxonomists for standard genome sequencing and annotation.</title>
        <authorList>
            <consortium name="The Broad Institute Genomics Platform"/>
            <consortium name="The Broad Institute Genome Sequencing Center for Infectious Disease"/>
            <person name="Wu L."/>
            <person name="Ma J."/>
        </authorList>
    </citation>
    <scope>NUCLEOTIDE SEQUENCE [LARGE SCALE GENOMIC DNA]</scope>
    <source>
        <strain evidence="2 3">JCM 15478</strain>
    </source>
</reference>
<dbReference type="RefSeq" id="WP_344524849.1">
    <property type="nucleotide sequence ID" value="NZ_BAAAPE010000002.1"/>
</dbReference>
<evidence type="ECO:0000256" key="1">
    <source>
        <dbReference type="SAM" id="MobiDB-lite"/>
    </source>
</evidence>
<feature type="region of interest" description="Disordered" evidence="1">
    <location>
        <begin position="87"/>
        <end position="144"/>
    </location>
</feature>